<keyword evidence="2" id="KW-1185">Reference proteome</keyword>
<dbReference type="RefSeq" id="WP_113977472.1">
    <property type="nucleotide sequence ID" value="NZ_QMEY01000001.1"/>
</dbReference>
<dbReference type="Proteomes" id="UP000253303">
    <property type="component" value="Unassembled WGS sequence"/>
</dbReference>
<gene>
    <name evidence="1" type="ORF">DP939_00415</name>
</gene>
<reference evidence="1 2" key="1">
    <citation type="submission" date="2018-06" db="EMBL/GenBank/DDBJ databases">
        <title>Sphaerisporangium craniellae sp. nov., isolated from a marine sponge in the South China Sea.</title>
        <authorList>
            <person name="Li L."/>
        </authorList>
    </citation>
    <scope>NUCLEOTIDE SEQUENCE [LARGE SCALE GENOMIC DNA]</scope>
    <source>
        <strain evidence="1 2">LHW63015</strain>
    </source>
</reference>
<organism evidence="1 2">
    <name type="scientific">Spongiactinospora rosea</name>
    <dbReference type="NCBI Taxonomy" id="2248750"/>
    <lineage>
        <taxon>Bacteria</taxon>
        <taxon>Bacillati</taxon>
        <taxon>Actinomycetota</taxon>
        <taxon>Actinomycetes</taxon>
        <taxon>Streptosporangiales</taxon>
        <taxon>Streptosporangiaceae</taxon>
        <taxon>Spongiactinospora</taxon>
    </lineage>
</organism>
<dbReference type="AlphaFoldDB" id="A0A366M4W7"/>
<sequence>MSDGRPRDVFVVWEVDAGTGGAGGVTADAGRAEKQMVNALEGFPDGRGRVREARLSAFGVYVYGETVVAARRTGGGAITLTGDIWNACDAWDTPL</sequence>
<evidence type="ECO:0000313" key="1">
    <source>
        <dbReference type="EMBL" id="RBQ21231.1"/>
    </source>
</evidence>
<comment type="caution">
    <text evidence="1">The sequence shown here is derived from an EMBL/GenBank/DDBJ whole genome shotgun (WGS) entry which is preliminary data.</text>
</comment>
<name>A0A366M4W7_9ACTN</name>
<protein>
    <submittedName>
        <fullName evidence="1">Uncharacterized protein</fullName>
    </submittedName>
</protein>
<dbReference type="EMBL" id="QMEY01000001">
    <property type="protein sequence ID" value="RBQ21231.1"/>
    <property type="molecule type" value="Genomic_DNA"/>
</dbReference>
<evidence type="ECO:0000313" key="2">
    <source>
        <dbReference type="Proteomes" id="UP000253303"/>
    </source>
</evidence>
<proteinExistence type="predicted"/>
<accession>A0A366M4W7</accession>